<proteinExistence type="predicted"/>
<accession>A0AAN9TSC2</accession>
<dbReference type="Proteomes" id="UP001367676">
    <property type="component" value="Unassembled WGS sequence"/>
</dbReference>
<comment type="caution">
    <text evidence="3">The sequence shown here is derived from an EMBL/GenBank/DDBJ whole genome shotgun (WGS) entry which is preliminary data.</text>
</comment>
<sequence length="791" mass="90650">MSDDWVITPPCSPQRSKSKNGLGSDDLDSGNGVSFMDDWSNRMFYCMGEPHNSSITFHDDSYLKKNDVNIFSDDDNQSAIFVEDFGSINLFEFKFDKGAALLKDIDALFKMAKYSYMQLDLSAKSNVNSLGMNIANKKPITGSKQREEIVNFLIYVRNFTQRVRCCPKYNWMTEVLSNRLHEELAKLRLLCGSVDNLPDYILNYSASSAGNRSKKLQYFLNLLVAEKIDEARLKLVWKAHIALILLFAESNQDISSALNPILDMVEAAVQQPNSINLMRVFSEGFQDLIDSTNNLELGQYMFIGSWMPTFLSQCNESDCSRFLETLSVLISKMNSLMSAQLPVSPDNQLIILYNALWEHLLPYLKKMMCSTSSQSSYQVPDIAALLTTMSVKSCFPHSTRNRAVDLLTFFISHDTIDARLLCRYLGQVSRCTQLHSFNNLSITLIKGWLRCLILLSTDAESDEDLSVFTTFIVSLPEMQKLFSETQVTLNPHSDYFENFLIALQLKYSSLQSKPNSLLQSFLDLLLLPVQIRNPQFKLNSHLSEAIKDTFYLFVCGLFKLDPEHDPYIYRSIKELLTIYIPRLVSPKGTILNHGGVQFSLSKCFDFSERFELISKSIFDIICGTFIKKRAKTPHQFAFQALIFLNNLIRSHKNNNAAVKSFIKNVLEKICDVLMFCEDISPCKKEARDIVQFTFDLHLVRSESDMGDELMEVFNRLCQEHLAFTSRALFDLFEEIITVAPDLIARFLPQFVEKIKEVERKRGVGYDRSLRKGLERIEETLKNIRNNQRSIF</sequence>
<dbReference type="PANTHER" id="PTHR28547">
    <property type="entry name" value="PROTEIN MMS22-LIKE"/>
    <property type="match status" value="1"/>
</dbReference>
<dbReference type="InterPro" id="IPR029424">
    <property type="entry name" value="MMS22L_C"/>
</dbReference>
<dbReference type="PANTHER" id="PTHR28547:SF1">
    <property type="entry name" value="PROTEIN MMS22-LIKE"/>
    <property type="match status" value="1"/>
</dbReference>
<dbReference type="AlphaFoldDB" id="A0AAN9TSC2"/>
<dbReference type="GO" id="GO:0000724">
    <property type="term" value="P:double-strand break repair via homologous recombination"/>
    <property type="evidence" value="ECO:0007669"/>
    <property type="project" value="InterPro"/>
</dbReference>
<reference evidence="3 4" key="1">
    <citation type="submission" date="2024-03" db="EMBL/GenBank/DDBJ databases">
        <title>Adaptation during the transition from Ophiocordyceps entomopathogen to insect associate is accompanied by gene loss and intensified selection.</title>
        <authorList>
            <person name="Ward C.M."/>
            <person name="Onetto C.A."/>
            <person name="Borneman A.R."/>
        </authorList>
    </citation>
    <scope>NUCLEOTIDE SEQUENCE [LARGE SCALE GENOMIC DNA]</scope>
    <source>
        <strain evidence="3">AWRI1</strain>
        <tissue evidence="3">Single Adult Female</tissue>
    </source>
</reference>
<dbReference type="GO" id="GO:0043596">
    <property type="term" value="C:nuclear replication fork"/>
    <property type="evidence" value="ECO:0007669"/>
    <property type="project" value="TreeGrafter"/>
</dbReference>
<dbReference type="EMBL" id="JBBCAQ010000006">
    <property type="protein sequence ID" value="KAK7603223.1"/>
    <property type="molecule type" value="Genomic_DNA"/>
</dbReference>
<dbReference type="InterPro" id="IPR042320">
    <property type="entry name" value="MMS22-like"/>
</dbReference>
<dbReference type="GO" id="GO:0031297">
    <property type="term" value="P:replication fork processing"/>
    <property type="evidence" value="ECO:0007669"/>
    <property type="project" value="InterPro"/>
</dbReference>
<evidence type="ECO:0000256" key="1">
    <source>
        <dbReference type="SAM" id="MobiDB-lite"/>
    </source>
</evidence>
<dbReference type="Pfam" id="PF14911">
    <property type="entry name" value="MMS22L_C"/>
    <property type="match status" value="1"/>
</dbReference>
<name>A0AAN9TSC2_9HEMI</name>
<feature type="domain" description="MMS22-like C-terminal" evidence="2">
    <location>
        <begin position="511"/>
        <end position="779"/>
    </location>
</feature>
<gene>
    <name evidence="3" type="ORF">V9T40_003222</name>
</gene>
<protein>
    <recommendedName>
        <fullName evidence="2">MMS22-like C-terminal domain-containing protein</fullName>
    </recommendedName>
</protein>
<feature type="region of interest" description="Disordered" evidence="1">
    <location>
        <begin position="1"/>
        <end position="25"/>
    </location>
</feature>
<evidence type="ECO:0000313" key="3">
    <source>
        <dbReference type="EMBL" id="KAK7603223.1"/>
    </source>
</evidence>
<organism evidence="3 4">
    <name type="scientific">Parthenolecanium corni</name>
    <dbReference type="NCBI Taxonomy" id="536013"/>
    <lineage>
        <taxon>Eukaryota</taxon>
        <taxon>Metazoa</taxon>
        <taxon>Ecdysozoa</taxon>
        <taxon>Arthropoda</taxon>
        <taxon>Hexapoda</taxon>
        <taxon>Insecta</taxon>
        <taxon>Pterygota</taxon>
        <taxon>Neoptera</taxon>
        <taxon>Paraneoptera</taxon>
        <taxon>Hemiptera</taxon>
        <taxon>Sternorrhyncha</taxon>
        <taxon>Coccoidea</taxon>
        <taxon>Coccidae</taxon>
        <taxon>Parthenolecanium</taxon>
    </lineage>
</organism>
<evidence type="ECO:0000313" key="4">
    <source>
        <dbReference type="Proteomes" id="UP001367676"/>
    </source>
</evidence>
<evidence type="ECO:0000259" key="2">
    <source>
        <dbReference type="Pfam" id="PF14911"/>
    </source>
</evidence>
<keyword evidence="4" id="KW-1185">Reference proteome</keyword>